<keyword evidence="1" id="KW-0479">Metal-binding</keyword>
<evidence type="ECO:0000259" key="3">
    <source>
        <dbReference type="PROSITE" id="PS50089"/>
    </source>
</evidence>
<feature type="compositionally biased region" description="Low complexity" evidence="2">
    <location>
        <begin position="814"/>
        <end position="826"/>
    </location>
</feature>
<keyword evidence="1" id="KW-0863">Zinc-finger</keyword>
<feature type="compositionally biased region" description="Low complexity" evidence="2">
    <location>
        <begin position="580"/>
        <end position="591"/>
    </location>
</feature>
<feature type="compositionally biased region" description="Polar residues" evidence="2">
    <location>
        <begin position="487"/>
        <end position="497"/>
    </location>
</feature>
<dbReference type="Gene3D" id="3.30.40.10">
    <property type="entry name" value="Zinc/RING finger domain, C3HC4 (zinc finger)"/>
    <property type="match status" value="1"/>
</dbReference>
<feature type="compositionally biased region" description="Pro residues" evidence="2">
    <location>
        <begin position="568"/>
        <end position="579"/>
    </location>
</feature>
<feature type="compositionally biased region" description="Low complexity" evidence="2">
    <location>
        <begin position="99"/>
        <end position="124"/>
    </location>
</feature>
<feature type="compositionally biased region" description="Pro residues" evidence="2">
    <location>
        <begin position="309"/>
        <end position="330"/>
    </location>
</feature>
<dbReference type="InterPro" id="IPR001841">
    <property type="entry name" value="Znf_RING"/>
</dbReference>
<feature type="region of interest" description="Disordered" evidence="2">
    <location>
        <begin position="174"/>
        <end position="234"/>
    </location>
</feature>
<dbReference type="EMBL" id="CP119937">
    <property type="protein sequence ID" value="WFD03474.1"/>
    <property type="molecule type" value="Genomic_DNA"/>
</dbReference>
<evidence type="ECO:0000256" key="2">
    <source>
        <dbReference type="SAM" id="MobiDB-lite"/>
    </source>
</evidence>
<organism evidence="4 5">
    <name type="scientific">Malassezia obtusa</name>
    <dbReference type="NCBI Taxonomy" id="76774"/>
    <lineage>
        <taxon>Eukaryota</taxon>
        <taxon>Fungi</taxon>
        <taxon>Dikarya</taxon>
        <taxon>Basidiomycota</taxon>
        <taxon>Ustilaginomycotina</taxon>
        <taxon>Malasseziomycetes</taxon>
        <taxon>Malasseziales</taxon>
        <taxon>Malasseziaceae</taxon>
        <taxon>Malassezia</taxon>
    </lineage>
</organism>
<keyword evidence="1" id="KW-0862">Zinc</keyword>
<feature type="compositionally biased region" description="Low complexity" evidence="2">
    <location>
        <begin position="893"/>
        <end position="911"/>
    </location>
</feature>
<feature type="compositionally biased region" description="Low complexity" evidence="2">
    <location>
        <begin position="833"/>
        <end position="843"/>
    </location>
</feature>
<feature type="compositionally biased region" description="Low complexity" evidence="2">
    <location>
        <begin position="531"/>
        <end position="567"/>
    </location>
</feature>
<feature type="region of interest" description="Disordered" evidence="2">
    <location>
        <begin position="59"/>
        <end position="159"/>
    </location>
</feature>
<dbReference type="PROSITE" id="PS50089">
    <property type="entry name" value="ZF_RING_2"/>
    <property type="match status" value="1"/>
</dbReference>
<feature type="compositionally biased region" description="Low complexity" evidence="2">
    <location>
        <begin position="139"/>
        <end position="150"/>
    </location>
</feature>
<feature type="region of interest" description="Disordered" evidence="2">
    <location>
        <begin position="801"/>
        <end position="911"/>
    </location>
</feature>
<gene>
    <name evidence="4" type="ORF">MOBT1_002165</name>
</gene>
<evidence type="ECO:0000256" key="1">
    <source>
        <dbReference type="PROSITE-ProRule" id="PRU00175"/>
    </source>
</evidence>
<dbReference type="SUPFAM" id="SSF57850">
    <property type="entry name" value="RING/U-box"/>
    <property type="match status" value="1"/>
</dbReference>
<feature type="region of interest" description="Disordered" evidence="2">
    <location>
        <begin position="428"/>
        <end position="737"/>
    </location>
</feature>
<feature type="compositionally biased region" description="Basic and acidic residues" evidence="2">
    <location>
        <begin position="266"/>
        <end position="278"/>
    </location>
</feature>
<name>A0AAF0E0M3_9BASI</name>
<evidence type="ECO:0000313" key="4">
    <source>
        <dbReference type="EMBL" id="WFD03474.1"/>
    </source>
</evidence>
<feature type="compositionally biased region" description="Basic and acidic residues" evidence="2">
    <location>
        <begin position="364"/>
        <end position="383"/>
    </location>
</feature>
<feature type="compositionally biased region" description="Pro residues" evidence="2">
    <location>
        <begin position="679"/>
        <end position="691"/>
    </location>
</feature>
<feature type="region of interest" description="Disordered" evidence="2">
    <location>
        <begin position="1"/>
        <end position="30"/>
    </location>
</feature>
<feature type="compositionally biased region" description="Pro residues" evidence="2">
    <location>
        <begin position="602"/>
        <end position="618"/>
    </location>
</feature>
<evidence type="ECO:0000313" key="5">
    <source>
        <dbReference type="Proteomes" id="UP001214603"/>
    </source>
</evidence>
<sequence length="1037" mass="107857">MAVPTDSRARAAADAPGAAPRAFSGCDSAAPQATAPFLTNVENHLGRVTLTAPDNIRRRRARDRRGVQTRPSRLLVSQPGRVSTADLRSLAQETHVPPRRTSGGAPGTARARPTAPSDSTPTAAARERRASAAPPPPIATAASLAPAGAPTEPSPASGTWERRLNVWDEISAPGAADIDVNDPPPAFVAAPPPPPPPAVPASPPPPFTSDDEGAQPRAEADVSSDTEAESPVDAAVMQQRVAWESDRLAGFSLEERVRRMARRLGHAHDGEEPEDATRSDAGQVVPAPPIRAPERLAQLAPVSRAARAPPAPSGAPPAAAPPPGAPPPAFVPRSPSRILQEVRAPARLSGEAAPAALDADSSEEEPRPESSDSEHEWQREHDALQALHQYETDMRNAVRRSRLRALDAERESSSAEMNAAQERLYTAFSELDRNLPRAPPPQLAPSSSMPGLYEASSESTTSDSDVPNAAPQHRFDVPSAPPRVAGSETSSEALHTTSESASSAPSDAESDWGADMPHAPGAHAPARHEAPPQVTRAPPSAAAPVPAPATRAPAPVSAPAPTRAEPPVATPPVATPPVAAPSAAPSAAPRAHLAGEQTAHAPIPPSKPTRPAPIPPSLVPGARQQGPAVPARLPVDHALVQSASGDVLTPTRAAHDAERLDSIPPAPSLAAPASRPPRRAAPPPPPPPPPHVSTSSTTRPLPPPPPSQVPLLRTAYDQLREMQTTPEASPVPTPASEASLASFGAYLEHTMPSVRAEAEPETSRVARPLSHYGGAFTNPRSSAAPLPTHSRLPTITAATRHFPPTRGYTREDAPGGSSAAGADAAPMLPPRRAPSSAGAARLGTPSVGAPHQRTEAAPAVRLEDLQPGRSAPTIRAVNPAAEDRRAPRESPVEAPRAADGAAEGAAGSPSDAATVTDLDVVVAQLDDPASHYEWASLLGEFLGPARTTMLTPEELQNIPVGRVELDQQRVSSSGKLKKKLSVVGVRVDRCGICLQQFREGQPACIFPFHDECTVQLLRTSRLCPLCRQDVAGGDPVP</sequence>
<feature type="domain" description="RING-type" evidence="3">
    <location>
        <begin position="990"/>
        <end position="1027"/>
    </location>
</feature>
<feature type="compositionally biased region" description="Low complexity" evidence="2">
    <location>
        <begin position="10"/>
        <end position="22"/>
    </location>
</feature>
<feature type="region of interest" description="Disordered" evidence="2">
    <location>
        <begin position="262"/>
        <end position="395"/>
    </location>
</feature>
<keyword evidence="5" id="KW-1185">Reference proteome</keyword>
<dbReference type="InterPro" id="IPR013083">
    <property type="entry name" value="Znf_RING/FYVE/PHD"/>
</dbReference>
<feature type="compositionally biased region" description="Pro residues" evidence="2">
    <location>
        <begin position="182"/>
        <end position="207"/>
    </location>
</feature>
<protein>
    <recommendedName>
        <fullName evidence="3">RING-type domain-containing protein</fullName>
    </recommendedName>
</protein>
<feature type="compositionally biased region" description="Basic and acidic residues" evidence="2">
    <location>
        <begin position="881"/>
        <end position="891"/>
    </location>
</feature>
<dbReference type="GO" id="GO:0008270">
    <property type="term" value="F:zinc ion binding"/>
    <property type="evidence" value="ECO:0007669"/>
    <property type="project" value="UniProtKB-KW"/>
</dbReference>
<feature type="compositionally biased region" description="Low complexity" evidence="2">
    <location>
        <begin position="498"/>
        <end position="507"/>
    </location>
</feature>
<dbReference type="AlphaFoldDB" id="A0AAF0E0M3"/>
<accession>A0AAF0E0M3</accession>
<proteinExistence type="predicted"/>
<dbReference type="Proteomes" id="UP001214603">
    <property type="component" value="Chromosome 4"/>
</dbReference>
<feature type="compositionally biased region" description="Low complexity" evidence="2">
    <location>
        <begin position="454"/>
        <end position="465"/>
    </location>
</feature>
<reference evidence="4" key="1">
    <citation type="submission" date="2023-03" db="EMBL/GenBank/DDBJ databases">
        <title>Mating type loci evolution in Malassezia.</title>
        <authorList>
            <person name="Coelho M.A."/>
        </authorList>
    </citation>
    <scope>NUCLEOTIDE SEQUENCE</scope>
    <source>
        <strain evidence="4">CBS 7876</strain>
    </source>
</reference>